<comment type="caution">
    <text evidence="2">The sequence shown here is derived from an EMBL/GenBank/DDBJ whole genome shotgun (WGS) entry which is preliminary data.</text>
</comment>
<accession>A0A3A8AEU0</accession>
<evidence type="ECO:0000313" key="3">
    <source>
        <dbReference type="Proteomes" id="UP000246132"/>
    </source>
</evidence>
<protein>
    <submittedName>
        <fullName evidence="2">Uncharacterized protein</fullName>
    </submittedName>
</protein>
<feature type="region of interest" description="Disordered" evidence="1">
    <location>
        <begin position="128"/>
        <end position="172"/>
    </location>
</feature>
<evidence type="ECO:0000313" key="2">
    <source>
        <dbReference type="EMBL" id="RKF08446.1"/>
    </source>
</evidence>
<dbReference type="Proteomes" id="UP000246132">
    <property type="component" value="Unassembled WGS sequence"/>
</dbReference>
<dbReference type="RefSeq" id="WP_109768705.1">
    <property type="nucleotide sequence ID" value="NZ_QFWV02000001.1"/>
</dbReference>
<keyword evidence="3" id="KW-1185">Reference proteome</keyword>
<dbReference type="EMBL" id="QFWV02000001">
    <property type="protein sequence ID" value="RKF08446.1"/>
    <property type="molecule type" value="Genomic_DNA"/>
</dbReference>
<proteinExistence type="predicted"/>
<sequence length="172" mass="20321">MSEFRISTELDRTFALASLRAEGARLSGKDWERFQSVRNRYAEAREEEVRSFNEHYRDRVDLALRKLIDEAGSPNRKLVHRWFGHDRFDAERLEKRAERLVREEHYKVMAKFEAAEIAEMSMLLNQANEDRTPAKAMKPDFEKAADRRSGHDRRQPSDTASQAWAQVRARKR</sequence>
<reference evidence="2 3" key="1">
    <citation type="journal article" date="2018" name="Int. J. Syst. Bacteriol.">
        <title>Oceaniradius stylonemae gen. nov., sp. nov., isolated from a red alga, Stylonema cornu-cervi.</title>
        <authorList>
            <person name="Jeong S."/>
        </authorList>
    </citation>
    <scope>NUCLEOTIDE SEQUENCE [LARGE SCALE GENOMIC DNA]</scope>
    <source>
        <strain evidence="2 3">StC1</strain>
    </source>
</reference>
<evidence type="ECO:0000256" key="1">
    <source>
        <dbReference type="SAM" id="MobiDB-lite"/>
    </source>
</evidence>
<dbReference type="AlphaFoldDB" id="A0A3A8AEU0"/>
<gene>
    <name evidence="2" type="ORF">DEM25_000085</name>
</gene>
<dbReference type="OrthoDB" id="8443484at2"/>
<feature type="compositionally biased region" description="Basic and acidic residues" evidence="1">
    <location>
        <begin position="128"/>
        <end position="156"/>
    </location>
</feature>
<organism evidence="2 3">
    <name type="scientific">Oceaniradius stylonematis</name>
    <dbReference type="NCBI Taxonomy" id="2184161"/>
    <lineage>
        <taxon>Bacteria</taxon>
        <taxon>Pseudomonadati</taxon>
        <taxon>Pseudomonadota</taxon>
        <taxon>Alphaproteobacteria</taxon>
        <taxon>Hyphomicrobiales</taxon>
        <taxon>Ahrensiaceae</taxon>
        <taxon>Oceaniradius</taxon>
    </lineage>
</organism>
<name>A0A3A8AEU0_9HYPH</name>